<gene>
    <name evidence="7" type="ORF">GGR34_003676</name>
</gene>
<evidence type="ECO:0000256" key="6">
    <source>
        <dbReference type="ARBA" id="ARBA00047942"/>
    </source>
</evidence>
<evidence type="ECO:0000313" key="8">
    <source>
        <dbReference type="Proteomes" id="UP000519439"/>
    </source>
</evidence>
<dbReference type="PANTHER" id="PTHR30481">
    <property type="entry name" value="DNA ADENINE METHYLASE"/>
    <property type="match status" value="1"/>
</dbReference>
<dbReference type="AlphaFoldDB" id="A0A7W6IIC1"/>
<dbReference type="Pfam" id="PF02086">
    <property type="entry name" value="MethyltransfD12"/>
    <property type="match status" value="1"/>
</dbReference>
<dbReference type="Gene3D" id="1.10.1020.10">
    <property type="entry name" value="Adenine-specific Methyltransferase, Domain 2"/>
    <property type="match status" value="1"/>
</dbReference>
<dbReference type="InterPro" id="IPR012327">
    <property type="entry name" value="MeTrfase_D12"/>
</dbReference>
<evidence type="ECO:0000256" key="3">
    <source>
        <dbReference type="ARBA" id="ARBA00022603"/>
    </source>
</evidence>
<evidence type="ECO:0000256" key="2">
    <source>
        <dbReference type="ARBA" id="ARBA00011900"/>
    </source>
</evidence>
<dbReference type="GO" id="GO:0043565">
    <property type="term" value="F:sequence-specific DNA binding"/>
    <property type="evidence" value="ECO:0007669"/>
    <property type="project" value="TreeGrafter"/>
</dbReference>
<organism evidence="7 8">
    <name type="scientific">Microvirga flocculans</name>
    <dbReference type="NCBI Taxonomy" id="217168"/>
    <lineage>
        <taxon>Bacteria</taxon>
        <taxon>Pseudomonadati</taxon>
        <taxon>Pseudomonadota</taxon>
        <taxon>Alphaproteobacteria</taxon>
        <taxon>Hyphomicrobiales</taxon>
        <taxon>Methylobacteriaceae</taxon>
        <taxon>Microvirga</taxon>
    </lineage>
</organism>
<dbReference type="InterPro" id="IPR029063">
    <property type="entry name" value="SAM-dependent_MTases_sf"/>
</dbReference>
<keyword evidence="8" id="KW-1185">Reference proteome</keyword>
<comment type="similarity">
    <text evidence="1">Belongs to the N(4)/N(6)-methyltransferase family.</text>
</comment>
<comment type="catalytic activity">
    <reaction evidence="6">
        <text>a 2'-deoxyadenosine in DNA + S-adenosyl-L-methionine = an N(6)-methyl-2'-deoxyadenosine in DNA + S-adenosyl-L-homocysteine + H(+)</text>
        <dbReference type="Rhea" id="RHEA:15197"/>
        <dbReference type="Rhea" id="RHEA-COMP:12418"/>
        <dbReference type="Rhea" id="RHEA-COMP:12419"/>
        <dbReference type="ChEBI" id="CHEBI:15378"/>
        <dbReference type="ChEBI" id="CHEBI:57856"/>
        <dbReference type="ChEBI" id="CHEBI:59789"/>
        <dbReference type="ChEBI" id="CHEBI:90615"/>
        <dbReference type="ChEBI" id="CHEBI:90616"/>
        <dbReference type="EC" id="2.1.1.72"/>
    </reaction>
</comment>
<keyword evidence="5" id="KW-0949">S-adenosyl-L-methionine</keyword>
<proteinExistence type="inferred from homology"/>
<reference evidence="7 8" key="1">
    <citation type="submission" date="2020-08" db="EMBL/GenBank/DDBJ databases">
        <title>Genomic Encyclopedia of Type Strains, Phase IV (KMG-IV): sequencing the most valuable type-strain genomes for metagenomic binning, comparative biology and taxonomic classification.</title>
        <authorList>
            <person name="Goeker M."/>
        </authorList>
    </citation>
    <scope>NUCLEOTIDE SEQUENCE [LARGE SCALE GENOMIC DNA]</scope>
    <source>
        <strain evidence="7 8">DSM 15743</strain>
    </source>
</reference>
<dbReference type="GO" id="GO:0032259">
    <property type="term" value="P:methylation"/>
    <property type="evidence" value="ECO:0007669"/>
    <property type="project" value="UniProtKB-KW"/>
</dbReference>
<dbReference type="Proteomes" id="UP000519439">
    <property type="component" value="Unassembled WGS sequence"/>
</dbReference>
<evidence type="ECO:0000256" key="1">
    <source>
        <dbReference type="ARBA" id="ARBA00006594"/>
    </source>
</evidence>
<sequence length="281" mass="31657">MNDETMFRRVAPARPAAAYIGGKKQLSARLIELIERVPHKTYAEPFVGMGGVFLRRGFAPKAEVINDVSGDVTTFFRILQRHYVPFMEMLRYQLASRKEFERLAATDPTTLTDLERAARFLYLQRTAYGGKVRGRNFGVSAGMPARFDVTKLAPLLEEVHERLAGVVIECLPYGEFIERYDGAETLFYLDPPYFGSEDDYGKGVFGREDFNRLAAQLRGIKGMAIVSLNDAPEVRAAFEGFDWEEVGLTYTVNETNPIEAQELIIKTPGLPQEVRPPGLFD</sequence>
<dbReference type="Gene3D" id="3.40.50.150">
    <property type="entry name" value="Vaccinia Virus protein VP39"/>
    <property type="match status" value="1"/>
</dbReference>
<protein>
    <recommendedName>
        <fullName evidence="2">site-specific DNA-methyltransferase (adenine-specific)</fullName>
        <ecNumber evidence="2">2.1.1.72</ecNumber>
    </recommendedName>
</protein>
<dbReference type="PIRSF" id="PIRSF000398">
    <property type="entry name" value="M_m6A_EcoRV"/>
    <property type="match status" value="1"/>
</dbReference>
<dbReference type="PRINTS" id="PR00505">
    <property type="entry name" value="D12N6MTFRASE"/>
</dbReference>
<dbReference type="EC" id="2.1.1.72" evidence="2"/>
<evidence type="ECO:0000313" key="7">
    <source>
        <dbReference type="EMBL" id="MBB4041991.1"/>
    </source>
</evidence>
<dbReference type="RefSeq" id="WP_051435213.1">
    <property type="nucleotide sequence ID" value="NZ_JACIDC010000018.1"/>
</dbReference>
<dbReference type="GO" id="GO:0009007">
    <property type="term" value="F:site-specific DNA-methyltransferase (adenine-specific) activity"/>
    <property type="evidence" value="ECO:0007669"/>
    <property type="project" value="UniProtKB-EC"/>
</dbReference>
<dbReference type="InterPro" id="IPR023095">
    <property type="entry name" value="Ade_MeTrfase_dom_2"/>
</dbReference>
<dbReference type="GO" id="GO:0009307">
    <property type="term" value="P:DNA restriction-modification system"/>
    <property type="evidence" value="ECO:0007669"/>
    <property type="project" value="InterPro"/>
</dbReference>
<dbReference type="GO" id="GO:0006298">
    <property type="term" value="P:mismatch repair"/>
    <property type="evidence" value="ECO:0007669"/>
    <property type="project" value="TreeGrafter"/>
</dbReference>
<keyword evidence="3 7" id="KW-0489">Methyltransferase</keyword>
<evidence type="ECO:0000256" key="4">
    <source>
        <dbReference type="ARBA" id="ARBA00022679"/>
    </source>
</evidence>
<dbReference type="InterPro" id="IPR012263">
    <property type="entry name" value="M_m6A_EcoRV"/>
</dbReference>
<evidence type="ECO:0000256" key="5">
    <source>
        <dbReference type="ARBA" id="ARBA00022691"/>
    </source>
</evidence>
<accession>A0A7W6IIC1</accession>
<name>A0A7W6IIC1_9HYPH</name>
<dbReference type="GO" id="GO:1904047">
    <property type="term" value="F:S-adenosyl-L-methionine binding"/>
    <property type="evidence" value="ECO:0007669"/>
    <property type="project" value="TreeGrafter"/>
</dbReference>
<dbReference type="EMBL" id="JACIDC010000018">
    <property type="protein sequence ID" value="MBB4041991.1"/>
    <property type="molecule type" value="Genomic_DNA"/>
</dbReference>
<comment type="caution">
    <text evidence="7">The sequence shown here is derived from an EMBL/GenBank/DDBJ whole genome shotgun (WGS) entry which is preliminary data.</text>
</comment>
<dbReference type="SUPFAM" id="SSF53335">
    <property type="entry name" value="S-adenosyl-L-methionine-dependent methyltransferases"/>
    <property type="match status" value="1"/>
</dbReference>
<keyword evidence="4 7" id="KW-0808">Transferase</keyword>
<dbReference type="PANTHER" id="PTHR30481:SF4">
    <property type="entry name" value="SITE-SPECIFIC DNA-METHYLTRANSFERASE (ADENINE-SPECIFIC)"/>
    <property type="match status" value="1"/>
</dbReference>